<dbReference type="PANTHER" id="PTHR47991">
    <property type="entry name" value="OXOGLUTARATE/IRON-DEPENDENT DIOXYGENASE"/>
    <property type="match status" value="1"/>
</dbReference>
<dbReference type="Pfam" id="PF03171">
    <property type="entry name" value="2OG-FeII_Oxy"/>
    <property type="match status" value="1"/>
</dbReference>
<reference evidence="6" key="1">
    <citation type="journal article" date="2018" name="DNA Res.">
        <title>Multiple hybrid de novo genome assembly of finger millet, an orphan allotetraploid crop.</title>
        <authorList>
            <person name="Hatakeyama M."/>
            <person name="Aluri S."/>
            <person name="Balachadran M.T."/>
            <person name="Sivarajan S.R."/>
            <person name="Patrignani A."/>
            <person name="Gruter S."/>
            <person name="Poveda L."/>
            <person name="Shimizu-Inatsugi R."/>
            <person name="Baeten J."/>
            <person name="Francoijs K.J."/>
            <person name="Nataraja K.N."/>
            <person name="Reddy Y.A.N."/>
            <person name="Phadnis S."/>
            <person name="Ravikumar R.L."/>
            <person name="Schlapbach R."/>
            <person name="Sreeman S.M."/>
            <person name="Shimizu K.K."/>
        </authorList>
    </citation>
    <scope>NUCLEOTIDE SEQUENCE</scope>
</reference>
<name>A0AAV5C8X9_ELECO</name>
<keyword evidence="1" id="KW-0479">Metal-binding</keyword>
<dbReference type="GO" id="GO:0016491">
    <property type="term" value="F:oxidoreductase activity"/>
    <property type="evidence" value="ECO:0007669"/>
    <property type="project" value="UniProtKB-KW"/>
</dbReference>
<dbReference type="EMBL" id="BQKI01000005">
    <property type="protein sequence ID" value="GJM94605.1"/>
    <property type="molecule type" value="Genomic_DNA"/>
</dbReference>
<feature type="domain" description="Isopenicillin N synthase-like Fe(2+) 2OG dioxygenase" evidence="4">
    <location>
        <begin position="164"/>
        <end position="227"/>
    </location>
</feature>
<dbReference type="SUPFAM" id="SSF51197">
    <property type="entry name" value="Clavaminate synthase-like"/>
    <property type="match status" value="1"/>
</dbReference>
<dbReference type="InterPro" id="IPR026992">
    <property type="entry name" value="DIOX_N"/>
</dbReference>
<dbReference type="InterPro" id="IPR027443">
    <property type="entry name" value="IPNS-like_sf"/>
</dbReference>
<evidence type="ECO:0000256" key="2">
    <source>
        <dbReference type="ARBA" id="ARBA00023002"/>
    </source>
</evidence>
<gene>
    <name evidence="6" type="primary">ga11267</name>
    <name evidence="6" type="ORF">PR202_ga11267</name>
</gene>
<reference evidence="6" key="2">
    <citation type="submission" date="2021-12" db="EMBL/GenBank/DDBJ databases">
        <title>Resequencing data analysis of finger millet.</title>
        <authorList>
            <person name="Hatakeyama M."/>
            <person name="Aluri S."/>
            <person name="Balachadran M.T."/>
            <person name="Sivarajan S.R."/>
            <person name="Poveda L."/>
            <person name="Shimizu-Inatsugi R."/>
            <person name="Schlapbach R."/>
            <person name="Sreeman S.M."/>
            <person name="Shimizu K.K."/>
        </authorList>
    </citation>
    <scope>NUCLEOTIDE SEQUENCE</scope>
</reference>
<feature type="domain" description="Non-haem dioxygenase N-terminal" evidence="5">
    <location>
        <begin position="3"/>
        <end position="103"/>
    </location>
</feature>
<keyword evidence="7" id="KW-1185">Reference proteome</keyword>
<evidence type="ECO:0000313" key="6">
    <source>
        <dbReference type="EMBL" id="GJM94605.1"/>
    </source>
</evidence>
<evidence type="ECO:0000313" key="7">
    <source>
        <dbReference type="Proteomes" id="UP001054889"/>
    </source>
</evidence>
<evidence type="ECO:0008006" key="8">
    <source>
        <dbReference type="Google" id="ProtNLM"/>
    </source>
</evidence>
<dbReference type="InterPro" id="IPR050295">
    <property type="entry name" value="Plant_2OG-oxidoreductases"/>
</dbReference>
<evidence type="ECO:0000256" key="3">
    <source>
        <dbReference type="ARBA" id="ARBA00023004"/>
    </source>
</evidence>
<evidence type="ECO:0000259" key="4">
    <source>
        <dbReference type="Pfam" id="PF03171"/>
    </source>
</evidence>
<dbReference type="Proteomes" id="UP001054889">
    <property type="component" value="Unassembled WGS sequence"/>
</dbReference>
<protein>
    <recommendedName>
        <fullName evidence="8">Fe2OG dioxygenase domain-containing protein</fullName>
    </recommendedName>
</protein>
<comment type="caution">
    <text evidence="6">The sequence shown here is derived from an EMBL/GenBank/DDBJ whole genome shotgun (WGS) entry which is preliminary data.</text>
</comment>
<sequence>MVVPVIDFSKLNGAERAETMAQIANGCEEWGFFQLVNHGIPMELLERVKKVCSECYRLREARFKSSEPVRTLDALVDAERRGEAVTPVDDMDWEDIFYIHDGNQWPSDPPAFKETMREYRAELKKLAERVMEAMDENLGLDKGAIKAAFSGAGSHEPFFGTKDDQVGGLEVLKDGVWTDVQPLAGAIVVNTGDQIEVLSNGRYRSAWHRVLPMRDGNRRSIASFYNPSDAATISPAMTGGADEEVYPKYVFGDYMDVYAKQKFQAKEPRFQAVKAPKSSPAA</sequence>
<keyword evidence="3" id="KW-0408">Iron</keyword>
<evidence type="ECO:0000256" key="1">
    <source>
        <dbReference type="ARBA" id="ARBA00022723"/>
    </source>
</evidence>
<evidence type="ECO:0000259" key="5">
    <source>
        <dbReference type="Pfam" id="PF14226"/>
    </source>
</evidence>
<keyword evidence="2" id="KW-0560">Oxidoreductase</keyword>
<dbReference type="Pfam" id="PF14226">
    <property type="entry name" value="DIOX_N"/>
    <property type="match status" value="1"/>
</dbReference>
<dbReference type="AlphaFoldDB" id="A0AAV5C8X9"/>
<dbReference type="Gene3D" id="2.60.120.330">
    <property type="entry name" value="B-lactam Antibiotic, Isopenicillin N Synthase, Chain"/>
    <property type="match status" value="2"/>
</dbReference>
<proteinExistence type="predicted"/>
<dbReference type="GO" id="GO:0046872">
    <property type="term" value="F:metal ion binding"/>
    <property type="evidence" value="ECO:0007669"/>
    <property type="project" value="UniProtKB-KW"/>
</dbReference>
<accession>A0AAV5C8X9</accession>
<dbReference type="InterPro" id="IPR044861">
    <property type="entry name" value="IPNS-like_FE2OG_OXY"/>
</dbReference>
<organism evidence="6 7">
    <name type="scientific">Eleusine coracana subsp. coracana</name>
    <dbReference type="NCBI Taxonomy" id="191504"/>
    <lineage>
        <taxon>Eukaryota</taxon>
        <taxon>Viridiplantae</taxon>
        <taxon>Streptophyta</taxon>
        <taxon>Embryophyta</taxon>
        <taxon>Tracheophyta</taxon>
        <taxon>Spermatophyta</taxon>
        <taxon>Magnoliopsida</taxon>
        <taxon>Liliopsida</taxon>
        <taxon>Poales</taxon>
        <taxon>Poaceae</taxon>
        <taxon>PACMAD clade</taxon>
        <taxon>Chloridoideae</taxon>
        <taxon>Cynodonteae</taxon>
        <taxon>Eleusininae</taxon>
        <taxon>Eleusine</taxon>
    </lineage>
</organism>